<feature type="transmembrane region" description="Helical" evidence="1">
    <location>
        <begin position="41"/>
        <end position="63"/>
    </location>
</feature>
<comment type="caution">
    <text evidence="2">The sequence shown here is derived from an EMBL/GenBank/DDBJ whole genome shotgun (WGS) entry which is preliminary data.</text>
</comment>
<evidence type="ECO:0000313" key="3">
    <source>
        <dbReference type="Proteomes" id="UP000237310"/>
    </source>
</evidence>
<name>A0A2S5A055_9FLAO</name>
<sequence length="70" mass="8057">MSEDSKDIIGQILWFLMFLSPLICTFLCWKFLEIKKLFRIILGLILGVIISFILYSISLAIIFRDGMGPT</sequence>
<keyword evidence="1" id="KW-0812">Transmembrane</keyword>
<feature type="transmembrane region" description="Helical" evidence="1">
    <location>
        <begin position="12"/>
        <end position="29"/>
    </location>
</feature>
<keyword evidence="3" id="KW-1185">Reference proteome</keyword>
<organism evidence="2 3">
    <name type="scientific">Flavobacterium alvei</name>
    <dbReference type="NCBI Taxonomy" id="2080416"/>
    <lineage>
        <taxon>Bacteria</taxon>
        <taxon>Pseudomonadati</taxon>
        <taxon>Bacteroidota</taxon>
        <taxon>Flavobacteriia</taxon>
        <taxon>Flavobacteriales</taxon>
        <taxon>Flavobacteriaceae</taxon>
        <taxon>Flavobacterium</taxon>
    </lineage>
</organism>
<dbReference type="AlphaFoldDB" id="A0A2S5A055"/>
<dbReference type="RefSeq" id="WP_103807172.1">
    <property type="nucleotide sequence ID" value="NZ_PQVG01000014.1"/>
</dbReference>
<proteinExistence type="predicted"/>
<evidence type="ECO:0000313" key="2">
    <source>
        <dbReference type="EMBL" id="POY35699.1"/>
    </source>
</evidence>
<dbReference type="EMBL" id="PQVG01000014">
    <property type="protein sequence ID" value="POY35699.1"/>
    <property type="molecule type" value="Genomic_DNA"/>
</dbReference>
<keyword evidence="1" id="KW-1133">Transmembrane helix</keyword>
<keyword evidence="1" id="KW-0472">Membrane</keyword>
<accession>A0A2S5A055</accession>
<evidence type="ECO:0000256" key="1">
    <source>
        <dbReference type="SAM" id="Phobius"/>
    </source>
</evidence>
<protein>
    <submittedName>
        <fullName evidence="2">Uncharacterized protein</fullName>
    </submittedName>
</protein>
<dbReference type="Proteomes" id="UP000237310">
    <property type="component" value="Unassembled WGS sequence"/>
</dbReference>
<reference evidence="2 3" key="1">
    <citation type="submission" date="2018-01" db="EMBL/GenBank/DDBJ databases">
        <authorList>
            <person name="Gaut B.S."/>
            <person name="Morton B.R."/>
            <person name="Clegg M.T."/>
            <person name="Duvall M.R."/>
        </authorList>
    </citation>
    <scope>NUCLEOTIDE SEQUENCE [LARGE SCALE GENOMIC DNA]</scope>
    <source>
        <strain evidence="2 3">HR-AY</strain>
    </source>
</reference>
<gene>
    <name evidence="2" type="ORF">C3L50_15910</name>
</gene>
<dbReference type="OrthoDB" id="9943185at2"/>